<name>A0A8J2LM69_9HEXA</name>
<comment type="caution">
    <text evidence="1">The sequence shown here is derived from an EMBL/GenBank/DDBJ whole genome shotgun (WGS) entry which is preliminary data.</text>
</comment>
<evidence type="ECO:0000313" key="2">
    <source>
        <dbReference type="Proteomes" id="UP000708208"/>
    </source>
</evidence>
<accession>A0A8J2LM69</accession>
<dbReference type="AlphaFoldDB" id="A0A8J2LM69"/>
<dbReference type="Proteomes" id="UP000708208">
    <property type="component" value="Unassembled WGS sequence"/>
</dbReference>
<gene>
    <name evidence="1" type="ORF">AFUS01_LOCUS45147</name>
</gene>
<keyword evidence="2" id="KW-1185">Reference proteome</keyword>
<reference evidence="1" key="1">
    <citation type="submission" date="2021-06" db="EMBL/GenBank/DDBJ databases">
        <authorList>
            <person name="Hodson N. C."/>
            <person name="Mongue J. A."/>
            <person name="Jaron S. K."/>
        </authorList>
    </citation>
    <scope>NUCLEOTIDE SEQUENCE</scope>
</reference>
<sequence length="142" mass="16264">MEVHQTNLGQEVVYAVSVSYSIRAVICQLRFIALLNVSRNLRPIVEAIPRETDSYRFFSCPTCNAVEEGWQNHRLGVWRLSSRCHLLLASSRAIKPKNCVSGTWNGSATGWRRNYGRLRNKYRIPVLVRIPTRTTTLCDSHC</sequence>
<proteinExistence type="predicted"/>
<organism evidence="1 2">
    <name type="scientific">Allacma fusca</name>
    <dbReference type="NCBI Taxonomy" id="39272"/>
    <lineage>
        <taxon>Eukaryota</taxon>
        <taxon>Metazoa</taxon>
        <taxon>Ecdysozoa</taxon>
        <taxon>Arthropoda</taxon>
        <taxon>Hexapoda</taxon>
        <taxon>Collembola</taxon>
        <taxon>Symphypleona</taxon>
        <taxon>Sminthuridae</taxon>
        <taxon>Allacma</taxon>
    </lineage>
</organism>
<protein>
    <submittedName>
        <fullName evidence="1">Uncharacterized protein</fullName>
    </submittedName>
</protein>
<evidence type="ECO:0000313" key="1">
    <source>
        <dbReference type="EMBL" id="CAG7835825.1"/>
    </source>
</evidence>
<dbReference type="EMBL" id="CAJVCH010570772">
    <property type="protein sequence ID" value="CAG7835825.1"/>
    <property type="molecule type" value="Genomic_DNA"/>
</dbReference>